<accession>A0ABS8CKS9</accession>
<evidence type="ECO:0000256" key="1">
    <source>
        <dbReference type="SAM" id="SignalP"/>
    </source>
</evidence>
<keyword evidence="1" id="KW-0732">Signal</keyword>
<feature type="chain" id="PRO_5047054917" evidence="1">
    <location>
        <begin position="23"/>
        <end position="54"/>
    </location>
</feature>
<dbReference type="RefSeq" id="WP_226934893.1">
    <property type="nucleotide sequence ID" value="NZ_JACDXX010000006.1"/>
</dbReference>
<gene>
    <name evidence="2" type="ORF">H0485_08235</name>
</gene>
<feature type="signal peptide" evidence="1">
    <location>
        <begin position="1"/>
        <end position="22"/>
    </location>
</feature>
<comment type="caution">
    <text evidence="2">The sequence shown here is derived from an EMBL/GenBank/DDBJ whole genome shotgun (WGS) entry which is preliminary data.</text>
</comment>
<organism evidence="2 3">
    <name type="scientific">Pseudogemmobacter faecipullorum</name>
    <dbReference type="NCBI Taxonomy" id="2755041"/>
    <lineage>
        <taxon>Bacteria</taxon>
        <taxon>Pseudomonadati</taxon>
        <taxon>Pseudomonadota</taxon>
        <taxon>Alphaproteobacteria</taxon>
        <taxon>Rhodobacterales</taxon>
        <taxon>Paracoccaceae</taxon>
        <taxon>Pseudogemmobacter</taxon>
    </lineage>
</organism>
<protein>
    <submittedName>
        <fullName evidence="2">Uncharacterized protein</fullName>
    </submittedName>
</protein>
<sequence length="54" mass="5620">MRKISLSAGFILTLMIPSALQAATCPVPADSPETCLPGMIWDGASERCLLPASS</sequence>
<evidence type="ECO:0000313" key="2">
    <source>
        <dbReference type="EMBL" id="MCB5409986.1"/>
    </source>
</evidence>
<proteinExistence type="predicted"/>
<name>A0ABS8CKS9_9RHOB</name>
<reference evidence="2 3" key="1">
    <citation type="submission" date="2020-07" db="EMBL/GenBank/DDBJ databases">
        <title>Pseudogemmobacter sp. nov., isolated from poultry manure in Taiwan.</title>
        <authorList>
            <person name="Lin S.-Y."/>
            <person name="Tang Y.-S."/>
            <person name="Young C.-C."/>
        </authorList>
    </citation>
    <scope>NUCLEOTIDE SEQUENCE [LARGE SCALE GENOMIC DNA]</scope>
    <source>
        <strain evidence="2 3">CC-YST710</strain>
    </source>
</reference>
<dbReference type="EMBL" id="JACDXX010000006">
    <property type="protein sequence ID" value="MCB5409986.1"/>
    <property type="molecule type" value="Genomic_DNA"/>
</dbReference>
<keyword evidence="3" id="KW-1185">Reference proteome</keyword>
<dbReference type="Proteomes" id="UP001198571">
    <property type="component" value="Unassembled WGS sequence"/>
</dbReference>
<evidence type="ECO:0000313" key="3">
    <source>
        <dbReference type="Proteomes" id="UP001198571"/>
    </source>
</evidence>